<dbReference type="PANTHER" id="PTHR10357">
    <property type="entry name" value="ALPHA-AMYLASE FAMILY MEMBER"/>
    <property type="match status" value="1"/>
</dbReference>
<dbReference type="EMBL" id="AP023343">
    <property type="protein sequence ID" value="BCI92130.1"/>
    <property type="molecule type" value="Genomic_DNA"/>
</dbReference>
<evidence type="ECO:0000259" key="2">
    <source>
        <dbReference type="Pfam" id="PF00128"/>
    </source>
</evidence>
<accession>A0A7G1IML7</accession>
<dbReference type="GO" id="GO:0005975">
    <property type="term" value="P:carbohydrate metabolic process"/>
    <property type="evidence" value="ECO:0007669"/>
    <property type="project" value="InterPro"/>
</dbReference>
<keyword evidence="1" id="KW-0413">Isomerase</keyword>
<sequence>MLVRAFYDSSADGSGDLRGLLDRLDYLQWLGIDCIWLPPFYDSPLRDGGYDIRDFYKVLPDFGTVDDFVALVDAAHRRGSG</sequence>
<evidence type="ECO:0000313" key="3">
    <source>
        <dbReference type="EMBL" id="BCI92130.1"/>
    </source>
</evidence>
<dbReference type="InterPro" id="IPR017853">
    <property type="entry name" value="GH"/>
</dbReference>
<dbReference type="InterPro" id="IPR006047">
    <property type="entry name" value="GH13_cat_dom"/>
</dbReference>
<proteinExistence type="predicted"/>
<evidence type="ECO:0000313" key="4">
    <source>
        <dbReference type="Proteomes" id="UP000516380"/>
    </source>
</evidence>
<gene>
    <name evidence="3" type="ORF">NIIDMKKI_73360</name>
</gene>
<keyword evidence="4" id="KW-1185">Reference proteome</keyword>
<dbReference type="Proteomes" id="UP000516380">
    <property type="component" value="Chromosome"/>
</dbReference>
<feature type="domain" description="Glycosyl hydrolase family 13 catalytic" evidence="2">
    <location>
        <begin position="4"/>
        <end position="79"/>
    </location>
</feature>
<dbReference type="SUPFAM" id="SSF51445">
    <property type="entry name" value="(Trans)glycosidases"/>
    <property type="match status" value="1"/>
</dbReference>
<dbReference type="GO" id="GO:0016853">
    <property type="term" value="F:isomerase activity"/>
    <property type="evidence" value="ECO:0007669"/>
    <property type="project" value="UniProtKB-KW"/>
</dbReference>
<dbReference type="PANTHER" id="PTHR10357:SF219">
    <property type="entry name" value="MALTOSE ALPHA-D-GLUCOSYLTRANSFERASE"/>
    <property type="match status" value="1"/>
</dbReference>
<organism evidence="3 4">
    <name type="scientific">Mycobacterium kansasii</name>
    <dbReference type="NCBI Taxonomy" id="1768"/>
    <lineage>
        <taxon>Bacteria</taxon>
        <taxon>Bacillati</taxon>
        <taxon>Actinomycetota</taxon>
        <taxon>Actinomycetes</taxon>
        <taxon>Mycobacteriales</taxon>
        <taxon>Mycobacteriaceae</taxon>
        <taxon>Mycobacterium</taxon>
    </lineage>
</organism>
<evidence type="ECO:0000256" key="1">
    <source>
        <dbReference type="ARBA" id="ARBA00023235"/>
    </source>
</evidence>
<dbReference type="Gene3D" id="3.20.20.80">
    <property type="entry name" value="Glycosidases"/>
    <property type="match status" value="1"/>
</dbReference>
<dbReference type="AlphaFoldDB" id="A0A7G1IML7"/>
<protein>
    <recommendedName>
        <fullName evidence="2">Glycosyl hydrolase family 13 catalytic domain-containing protein</fullName>
    </recommendedName>
</protein>
<reference evidence="3 4" key="1">
    <citation type="submission" date="2020-07" db="EMBL/GenBank/DDBJ databases">
        <title>Mycobacterium kansasii (former subtype) with zoonotic potential isolated from diseased indoor pet cat, Japan.</title>
        <authorList>
            <person name="Fukano H."/>
            <person name="Terazono T."/>
            <person name="Hoshino Y."/>
        </authorList>
    </citation>
    <scope>NUCLEOTIDE SEQUENCE [LARGE SCALE GENOMIC DNA]</scope>
    <source>
        <strain evidence="3 4">Kuro-I</strain>
    </source>
</reference>
<dbReference type="Pfam" id="PF00128">
    <property type="entry name" value="Alpha-amylase"/>
    <property type="match status" value="1"/>
</dbReference>
<name>A0A7G1IML7_MYCKA</name>